<dbReference type="PROSITE" id="PS50853">
    <property type="entry name" value="FN3"/>
    <property type="match status" value="1"/>
</dbReference>
<dbReference type="EMBL" id="CADEAL010003943">
    <property type="protein sequence ID" value="CAB1447333.1"/>
    <property type="molecule type" value="Genomic_DNA"/>
</dbReference>
<dbReference type="Proteomes" id="UP001153269">
    <property type="component" value="Unassembled WGS sequence"/>
</dbReference>
<keyword evidence="3" id="KW-0732">Signal</keyword>
<dbReference type="AlphaFoldDB" id="A0A9N7VDL0"/>
<evidence type="ECO:0000256" key="2">
    <source>
        <dbReference type="SAM" id="Phobius"/>
    </source>
</evidence>
<dbReference type="InterPro" id="IPR013783">
    <property type="entry name" value="Ig-like_fold"/>
</dbReference>
<keyword evidence="2" id="KW-0812">Transmembrane</keyword>
<dbReference type="Gene3D" id="2.60.40.10">
    <property type="entry name" value="Immunoglobulins"/>
    <property type="match status" value="1"/>
</dbReference>
<dbReference type="Pfam" id="PF09294">
    <property type="entry name" value="Interfer-bind"/>
    <property type="match status" value="1"/>
</dbReference>
<dbReference type="SUPFAM" id="SSF49265">
    <property type="entry name" value="Fibronectin type III"/>
    <property type="match status" value="2"/>
</dbReference>
<dbReference type="InterPro" id="IPR036116">
    <property type="entry name" value="FN3_sf"/>
</dbReference>
<dbReference type="PANTHER" id="PTHR20859:SF53">
    <property type="entry name" value="INTERLEUKIN-22 RECEPTOR SUBUNIT ALPHA-1"/>
    <property type="match status" value="1"/>
</dbReference>
<proteinExistence type="predicted"/>
<feature type="region of interest" description="Disordered" evidence="1">
    <location>
        <begin position="284"/>
        <end position="315"/>
    </location>
</feature>
<evidence type="ECO:0000259" key="4">
    <source>
        <dbReference type="PROSITE" id="PS50853"/>
    </source>
</evidence>
<dbReference type="InterPro" id="IPR003961">
    <property type="entry name" value="FN3_dom"/>
</dbReference>
<dbReference type="GO" id="GO:0005886">
    <property type="term" value="C:plasma membrane"/>
    <property type="evidence" value="ECO:0007669"/>
    <property type="project" value="TreeGrafter"/>
</dbReference>
<protein>
    <recommendedName>
        <fullName evidence="4">Fibronectin type-III domain-containing protein</fullName>
    </recommendedName>
</protein>
<comment type="caution">
    <text evidence="5">The sequence shown here is derived from an EMBL/GenBank/DDBJ whole genome shotgun (WGS) entry which is preliminary data.</text>
</comment>
<dbReference type="InterPro" id="IPR015373">
    <property type="entry name" value="Interferon/interleukin_rcp_dom"/>
</dbReference>
<dbReference type="InterPro" id="IPR050650">
    <property type="entry name" value="Type-II_Cytokine-TF_Rcpt"/>
</dbReference>
<keyword evidence="2" id="KW-0472">Membrane</keyword>
<keyword evidence="2" id="KW-1133">Transmembrane helix</keyword>
<feature type="compositionally biased region" description="Acidic residues" evidence="1">
    <location>
        <begin position="302"/>
        <end position="315"/>
    </location>
</feature>
<feature type="signal peptide" evidence="3">
    <location>
        <begin position="1"/>
        <end position="19"/>
    </location>
</feature>
<feature type="transmembrane region" description="Helical" evidence="2">
    <location>
        <begin position="220"/>
        <end position="245"/>
    </location>
</feature>
<keyword evidence="6" id="KW-1185">Reference proteome</keyword>
<dbReference type="OrthoDB" id="8947665at2759"/>
<name>A0A9N7VDL0_PLEPL</name>
<evidence type="ECO:0000313" key="5">
    <source>
        <dbReference type="EMBL" id="CAB1447333.1"/>
    </source>
</evidence>
<evidence type="ECO:0000256" key="1">
    <source>
        <dbReference type="SAM" id="MobiDB-lite"/>
    </source>
</evidence>
<evidence type="ECO:0000256" key="3">
    <source>
        <dbReference type="SAM" id="SignalP"/>
    </source>
</evidence>
<sequence>MHCLALILCSMLLPDSASTGLPVPLNVSVISVNFRHVMRWDPGPGTPPGTQYRIVTRVYGDKTNKQELNSTTTSLKLKLSNEPIYYLTVQAFYNQTSSPVTNKYRFSPYRDTTIGPPEVSLAGCGNCIQINITLPEADRSSGIDDIQKFYYSHFRIVCTRGEKVVGTYIIQNRSSTLHNLNRGEEYCVQVHTEINLNKNTEPSSWKCIFTSTVEQRKDPVVLGVVAVLLILFVGVSLTIMSCLYYTGFLCKLKDLPTVLMALVQGYTLTPEETIPDPVSINSQMEKQRQHNEPTGQFHAMGNEDEDEDEEDEEEEQINIYMDRAARCSTGESLCLGSGNMLMQREPASAADCGSLTERLSAEVELSDAELDDGVTLVGLDEDLVKAAGTKVSIGPEESHMRLQGHVTGGEVEEKEDEMKKENVFDSSGDVNLFSVTLAALIVGEEEEEEHNKNEPFSNFLKLPDPEPLQSLSNTDSQTQSDDQTTVGLMKETHVDFTVTGYEGMRRNTSGCINTQHEEKQEGEEDDEKNCEYIAHK</sequence>
<dbReference type="Pfam" id="PF01108">
    <property type="entry name" value="Tissue_fac"/>
    <property type="match status" value="1"/>
</dbReference>
<organism evidence="5 6">
    <name type="scientific">Pleuronectes platessa</name>
    <name type="common">European plaice</name>
    <dbReference type="NCBI Taxonomy" id="8262"/>
    <lineage>
        <taxon>Eukaryota</taxon>
        <taxon>Metazoa</taxon>
        <taxon>Chordata</taxon>
        <taxon>Craniata</taxon>
        <taxon>Vertebrata</taxon>
        <taxon>Euteleostomi</taxon>
        <taxon>Actinopterygii</taxon>
        <taxon>Neopterygii</taxon>
        <taxon>Teleostei</taxon>
        <taxon>Neoteleostei</taxon>
        <taxon>Acanthomorphata</taxon>
        <taxon>Carangaria</taxon>
        <taxon>Pleuronectiformes</taxon>
        <taxon>Pleuronectoidei</taxon>
        <taxon>Pleuronectidae</taxon>
        <taxon>Pleuronectes</taxon>
    </lineage>
</organism>
<feature type="domain" description="Fibronectin type-III" evidence="4">
    <location>
        <begin position="21"/>
        <end position="111"/>
    </location>
</feature>
<feature type="chain" id="PRO_5040221532" description="Fibronectin type-III domain-containing protein" evidence="3">
    <location>
        <begin position="20"/>
        <end position="536"/>
    </location>
</feature>
<gene>
    <name evidence="5" type="ORF">PLEPLA_LOCUS35027</name>
</gene>
<feature type="compositionally biased region" description="Low complexity" evidence="1">
    <location>
        <begin position="468"/>
        <end position="485"/>
    </location>
</feature>
<feature type="region of interest" description="Disordered" evidence="1">
    <location>
        <begin position="445"/>
        <end position="488"/>
    </location>
</feature>
<feature type="region of interest" description="Disordered" evidence="1">
    <location>
        <begin position="500"/>
        <end position="536"/>
    </location>
</feature>
<evidence type="ECO:0000313" key="6">
    <source>
        <dbReference type="Proteomes" id="UP001153269"/>
    </source>
</evidence>
<dbReference type="GO" id="GO:0004896">
    <property type="term" value="F:cytokine receptor activity"/>
    <property type="evidence" value="ECO:0007669"/>
    <property type="project" value="TreeGrafter"/>
</dbReference>
<dbReference type="PANTHER" id="PTHR20859">
    <property type="entry name" value="INTERFERON/INTERLEUKIN RECEPTOR"/>
    <property type="match status" value="1"/>
</dbReference>
<reference evidence="5" key="1">
    <citation type="submission" date="2020-03" db="EMBL/GenBank/DDBJ databases">
        <authorList>
            <person name="Weist P."/>
        </authorList>
    </citation>
    <scope>NUCLEOTIDE SEQUENCE</scope>
</reference>
<accession>A0A9N7VDL0</accession>